<evidence type="ECO:0000313" key="4">
    <source>
        <dbReference type="EMBL" id="BBI36693.1"/>
    </source>
</evidence>
<name>A0A3T1DF24_9BACL</name>
<dbReference type="SUPFAM" id="SSF48498">
    <property type="entry name" value="Tetracyclin repressor-like, C-terminal domain"/>
    <property type="match status" value="1"/>
</dbReference>
<accession>A0A3T1DF24</accession>
<dbReference type="InterPro" id="IPR050624">
    <property type="entry name" value="HTH-type_Tx_Regulator"/>
</dbReference>
<dbReference type="OrthoDB" id="2373640at2"/>
<gene>
    <name evidence="4" type="ORF">KCTCHS21_60920</name>
</gene>
<proteinExistence type="predicted"/>
<feature type="domain" description="HTH tetR-type" evidence="3">
    <location>
        <begin position="13"/>
        <end position="73"/>
    </location>
</feature>
<sequence>MPRNPERDRLQREERRHQIISAALQMFTQRGVAACKISDIASHAGLSHGHVYNFFASKEELLETIVQQSQEAYGNLLIETIAMPISALDKIKRISDFLLLLTDSGKAYWIVLQAQATNVLSDAVKSQILERMFVNLTLLTEIIEQGQRDKTIMEGDSTQIAMYCLSFFSGIGLWDIRGFGAPDIDSAWNYLLKMLRP</sequence>
<dbReference type="Proteomes" id="UP000289856">
    <property type="component" value="Chromosome"/>
</dbReference>
<evidence type="ECO:0000256" key="2">
    <source>
        <dbReference type="PROSITE-ProRule" id="PRU00335"/>
    </source>
</evidence>
<reference evidence="4 5" key="1">
    <citation type="submission" date="2019-01" db="EMBL/GenBank/DDBJ databases">
        <title>Complete genome sequence of Cohnella hallensis HS21 isolated from Korean fir (Abies koreana) rhizospheric soil.</title>
        <authorList>
            <person name="Jiang L."/>
            <person name="Kang S.W."/>
            <person name="Kim S."/>
            <person name="Jung J."/>
            <person name="Kim C.Y."/>
            <person name="Kim D.H."/>
            <person name="Kim S.W."/>
            <person name="Lee J."/>
        </authorList>
    </citation>
    <scope>NUCLEOTIDE SEQUENCE [LARGE SCALE GENOMIC DNA]</scope>
    <source>
        <strain evidence="4 5">HS21</strain>
    </source>
</reference>
<evidence type="ECO:0000313" key="5">
    <source>
        <dbReference type="Proteomes" id="UP000289856"/>
    </source>
</evidence>
<dbReference type="PANTHER" id="PTHR43479:SF11">
    <property type="entry name" value="ACREF_ENVCD OPERON REPRESSOR-RELATED"/>
    <property type="match status" value="1"/>
</dbReference>
<organism evidence="4 5">
    <name type="scientific">Cohnella abietis</name>
    <dbReference type="NCBI Taxonomy" id="2507935"/>
    <lineage>
        <taxon>Bacteria</taxon>
        <taxon>Bacillati</taxon>
        <taxon>Bacillota</taxon>
        <taxon>Bacilli</taxon>
        <taxon>Bacillales</taxon>
        <taxon>Paenibacillaceae</taxon>
        <taxon>Cohnella</taxon>
    </lineage>
</organism>
<evidence type="ECO:0000259" key="3">
    <source>
        <dbReference type="PROSITE" id="PS50977"/>
    </source>
</evidence>
<dbReference type="PANTHER" id="PTHR43479">
    <property type="entry name" value="ACREF/ENVCD OPERON REPRESSOR-RELATED"/>
    <property type="match status" value="1"/>
</dbReference>
<dbReference type="KEGG" id="cohn:KCTCHS21_60920"/>
<dbReference type="Gene3D" id="1.10.357.10">
    <property type="entry name" value="Tetracycline Repressor, domain 2"/>
    <property type="match status" value="1"/>
</dbReference>
<feature type="DNA-binding region" description="H-T-H motif" evidence="2">
    <location>
        <begin position="36"/>
        <end position="55"/>
    </location>
</feature>
<dbReference type="Pfam" id="PF00440">
    <property type="entry name" value="TetR_N"/>
    <property type="match status" value="1"/>
</dbReference>
<evidence type="ECO:0000256" key="1">
    <source>
        <dbReference type="ARBA" id="ARBA00023125"/>
    </source>
</evidence>
<dbReference type="PRINTS" id="PR00455">
    <property type="entry name" value="HTHTETR"/>
</dbReference>
<dbReference type="GO" id="GO:0003677">
    <property type="term" value="F:DNA binding"/>
    <property type="evidence" value="ECO:0007669"/>
    <property type="project" value="UniProtKB-UniRule"/>
</dbReference>
<protein>
    <recommendedName>
        <fullName evidence="3">HTH tetR-type domain-containing protein</fullName>
    </recommendedName>
</protein>
<dbReference type="InterPro" id="IPR009057">
    <property type="entry name" value="Homeodomain-like_sf"/>
</dbReference>
<keyword evidence="5" id="KW-1185">Reference proteome</keyword>
<dbReference type="InterPro" id="IPR001647">
    <property type="entry name" value="HTH_TetR"/>
</dbReference>
<dbReference type="PROSITE" id="PS50977">
    <property type="entry name" value="HTH_TETR_2"/>
    <property type="match status" value="1"/>
</dbReference>
<dbReference type="AlphaFoldDB" id="A0A3T1DF24"/>
<dbReference type="InterPro" id="IPR036271">
    <property type="entry name" value="Tet_transcr_reg_TetR-rel_C_sf"/>
</dbReference>
<keyword evidence="1 2" id="KW-0238">DNA-binding</keyword>
<dbReference type="SUPFAM" id="SSF46689">
    <property type="entry name" value="Homeodomain-like"/>
    <property type="match status" value="1"/>
</dbReference>
<dbReference type="EMBL" id="AP019400">
    <property type="protein sequence ID" value="BBI36693.1"/>
    <property type="molecule type" value="Genomic_DNA"/>
</dbReference>